<dbReference type="Proteomes" id="UP001066276">
    <property type="component" value="Chromosome 2_1"/>
</dbReference>
<accession>A0AAV7VRT1</accession>
<gene>
    <name evidence="2" type="ORF">NDU88_006846</name>
</gene>
<evidence type="ECO:0000313" key="2">
    <source>
        <dbReference type="EMBL" id="KAJ1203051.1"/>
    </source>
</evidence>
<evidence type="ECO:0000313" key="3">
    <source>
        <dbReference type="Proteomes" id="UP001066276"/>
    </source>
</evidence>
<reference evidence="2" key="1">
    <citation type="journal article" date="2022" name="bioRxiv">
        <title>Sequencing and chromosome-scale assembly of the giantPleurodeles waltlgenome.</title>
        <authorList>
            <person name="Brown T."/>
            <person name="Elewa A."/>
            <person name="Iarovenko S."/>
            <person name="Subramanian E."/>
            <person name="Araus A.J."/>
            <person name="Petzold A."/>
            <person name="Susuki M."/>
            <person name="Suzuki K.-i.T."/>
            <person name="Hayashi T."/>
            <person name="Toyoda A."/>
            <person name="Oliveira C."/>
            <person name="Osipova E."/>
            <person name="Leigh N.D."/>
            <person name="Simon A."/>
            <person name="Yun M.H."/>
        </authorList>
    </citation>
    <scope>NUCLEOTIDE SEQUENCE</scope>
    <source>
        <strain evidence="2">20211129_DDA</strain>
        <tissue evidence="2">Liver</tissue>
    </source>
</reference>
<comment type="caution">
    <text evidence="2">The sequence shown here is derived from an EMBL/GenBank/DDBJ whole genome shotgun (WGS) entry which is preliminary data.</text>
</comment>
<keyword evidence="3" id="KW-1185">Reference proteome</keyword>
<feature type="region of interest" description="Disordered" evidence="1">
    <location>
        <begin position="1"/>
        <end position="60"/>
    </location>
</feature>
<name>A0AAV7VRT1_PLEWA</name>
<feature type="compositionally biased region" description="Basic and acidic residues" evidence="1">
    <location>
        <begin position="48"/>
        <end position="60"/>
    </location>
</feature>
<dbReference type="AlphaFoldDB" id="A0AAV7VRT1"/>
<feature type="compositionally biased region" description="Basic and acidic residues" evidence="1">
    <location>
        <begin position="29"/>
        <end position="38"/>
    </location>
</feature>
<organism evidence="2 3">
    <name type="scientific">Pleurodeles waltl</name>
    <name type="common">Iberian ribbed newt</name>
    <dbReference type="NCBI Taxonomy" id="8319"/>
    <lineage>
        <taxon>Eukaryota</taxon>
        <taxon>Metazoa</taxon>
        <taxon>Chordata</taxon>
        <taxon>Craniata</taxon>
        <taxon>Vertebrata</taxon>
        <taxon>Euteleostomi</taxon>
        <taxon>Amphibia</taxon>
        <taxon>Batrachia</taxon>
        <taxon>Caudata</taxon>
        <taxon>Salamandroidea</taxon>
        <taxon>Salamandridae</taxon>
        <taxon>Pleurodelinae</taxon>
        <taxon>Pleurodeles</taxon>
    </lineage>
</organism>
<sequence>MRIARTLEEAESLPDMNVDLSQPPSGDLDQAHQEEAGGRGRKTQQRKGVKELEGRHKGADTEEAKCQLGVACKELKAFDMDVAEHAMLRTKQMYYVGGDKAGRLRAHRLRAQATQCRVNEIQTQNGATVTKDGLILQEF</sequence>
<protein>
    <submittedName>
        <fullName evidence="2">Uncharacterized protein</fullName>
    </submittedName>
</protein>
<dbReference type="EMBL" id="JANPWB010000003">
    <property type="protein sequence ID" value="KAJ1203051.1"/>
    <property type="molecule type" value="Genomic_DNA"/>
</dbReference>
<evidence type="ECO:0000256" key="1">
    <source>
        <dbReference type="SAM" id="MobiDB-lite"/>
    </source>
</evidence>
<proteinExistence type="predicted"/>